<gene>
    <name evidence="2" type="ORF">EGW08_008486</name>
</gene>
<evidence type="ECO:0000313" key="2">
    <source>
        <dbReference type="EMBL" id="RUS83735.1"/>
    </source>
</evidence>
<proteinExistence type="predicted"/>
<accession>A0A3S1BAI1</accession>
<name>A0A3S1BAI1_ELYCH</name>
<reference evidence="2 3" key="1">
    <citation type="submission" date="2019-01" db="EMBL/GenBank/DDBJ databases">
        <title>A draft genome assembly of the solar-powered sea slug Elysia chlorotica.</title>
        <authorList>
            <person name="Cai H."/>
            <person name="Li Q."/>
            <person name="Fang X."/>
            <person name="Li J."/>
            <person name="Curtis N.E."/>
            <person name="Altenburger A."/>
            <person name="Shibata T."/>
            <person name="Feng M."/>
            <person name="Maeda T."/>
            <person name="Schwartz J.A."/>
            <person name="Shigenobu S."/>
            <person name="Lundholm N."/>
            <person name="Nishiyama T."/>
            <person name="Yang H."/>
            <person name="Hasebe M."/>
            <person name="Li S."/>
            <person name="Pierce S.K."/>
            <person name="Wang J."/>
        </authorList>
    </citation>
    <scope>NUCLEOTIDE SEQUENCE [LARGE SCALE GENOMIC DNA]</scope>
    <source>
        <strain evidence="2">EC2010</strain>
        <tissue evidence="2">Whole organism of an adult</tissue>
    </source>
</reference>
<protein>
    <submittedName>
        <fullName evidence="2">Uncharacterized protein</fullName>
    </submittedName>
</protein>
<feature type="compositionally biased region" description="Polar residues" evidence="1">
    <location>
        <begin position="470"/>
        <end position="479"/>
    </location>
</feature>
<sequence>MCSAVCGVKHSVMNSKHSVLRIGSVPPTFVKRDCTQIDYLDLELSRDKCWEETIPPGDSAPRLRASYVDSDRISACFSTQVNQICPVTVRTMPDQLVQLPRDQLRQWVFNSPQRICAVSLVSRENKTVDGFKHRKNEQNVDEMGFEEENCIRHVAPVKADSKEETKSDGGVPSQNGTTEVHAVGAVTGATEVLSRNTSPDSYTSVNTCGQCHKEGDERLELKNTLDLSSLQLCAIESHGEVRKAHELINEVTPRTCPSAEDGQRGNIHTKQDITPPAWPSGIQTEPNTVPETPMELGKNMNPSEVANVESGTTELLPSRESYVSEENAHRHPQGISQEFQKDGAHRVFWPSAEPRSNIGQGEADDKTERFSCILQDSPATCLSCSSGQIQKLSESDQNEFEIDNLGSLGVDKSWDFPLGENNHLMSEKAIWLSPLVYPYGHFQAAKDGDMFTDPSSVPTSPPKCKKSEDTTMFTSCKPTDQSRGHKETYLRKEKTDSEDGDTYENEVDCIEESCLISPTLDKTLEKQTANFETKYASREVVLNHGIRKLIPRTAYLQRSFISQSNAGIENGRGSTDVHYTSKLEGEKVFELAEEKTADQLHKSLDCKSGAAVERCSDVVRQDPAAVDRCVIDQAKQAANTEMLKAPDDTWIWDCLHLSRIATQQILNLQEDEKISLSNT</sequence>
<dbReference type="Proteomes" id="UP000271974">
    <property type="component" value="Unassembled WGS sequence"/>
</dbReference>
<dbReference type="EMBL" id="RQTK01000232">
    <property type="protein sequence ID" value="RUS83735.1"/>
    <property type="molecule type" value="Genomic_DNA"/>
</dbReference>
<feature type="compositionally biased region" description="Basic and acidic residues" evidence="1">
    <location>
        <begin position="480"/>
        <end position="497"/>
    </location>
</feature>
<keyword evidence="3" id="KW-1185">Reference proteome</keyword>
<evidence type="ECO:0000256" key="1">
    <source>
        <dbReference type="SAM" id="MobiDB-lite"/>
    </source>
</evidence>
<evidence type="ECO:0000313" key="3">
    <source>
        <dbReference type="Proteomes" id="UP000271974"/>
    </source>
</evidence>
<organism evidence="2 3">
    <name type="scientific">Elysia chlorotica</name>
    <name type="common">Eastern emerald elysia</name>
    <name type="synonym">Sea slug</name>
    <dbReference type="NCBI Taxonomy" id="188477"/>
    <lineage>
        <taxon>Eukaryota</taxon>
        <taxon>Metazoa</taxon>
        <taxon>Spiralia</taxon>
        <taxon>Lophotrochozoa</taxon>
        <taxon>Mollusca</taxon>
        <taxon>Gastropoda</taxon>
        <taxon>Heterobranchia</taxon>
        <taxon>Euthyneura</taxon>
        <taxon>Panpulmonata</taxon>
        <taxon>Sacoglossa</taxon>
        <taxon>Placobranchoidea</taxon>
        <taxon>Plakobranchidae</taxon>
        <taxon>Elysia</taxon>
    </lineage>
</organism>
<feature type="region of interest" description="Disordered" evidence="1">
    <location>
        <begin position="452"/>
        <end position="503"/>
    </location>
</feature>
<feature type="region of interest" description="Disordered" evidence="1">
    <location>
        <begin position="158"/>
        <end position="177"/>
    </location>
</feature>
<feature type="region of interest" description="Disordered" evidence="1">
    <location>
        <begin position="254"/>
        <end position="287"/>
    </location>
</feature>
<comment type="caution">
    <text evidence="2">The sequence shown here is derived from an EMBL/GenBank/DDBJ whole genome shotgun (WGS) entry which is preliminary data.</text>
</comment>
<dbReference type="AlphaFoldDB" id="A0A3S1BAI1"/>